<dbReference type="AlphaFoldDB" id="A0A1I1B4X7"/>
<evidence type="ECO:0000256" key="2">
    <source>
        <dbReference type="ARBA" id="ARBA00022448"/>
    </source>
</evidence>
<dbReference type="GO" id="GO:0051205">
    <property type="term" value="P:protein insertion into membrane"/>
    <property type="evidence" value="ECO:0007669"/>
    <property type="project" value="TreeGrafter"/>
</dbReference>
<protein>
    <submittedName>
        <fullName evidence="13">Protein translocase subunit yidC</fullName>
    </submittedName>
</protein>
<organism evidence="13 14">
    <name type="scientific">Clostridium frigidicarnis</name>
    <dbReference type="NCBI Taxonomy" id="84698"/>
    <lineage>
        <taxon>Bacteria</taxon>
        <taxon>Bacillati</taxon>
        <taxon>Bacillota</taxon>
        <taxon>Clostridia</taxon>
        <taxon>Eubacteriales</taxon>
        <taxon>Clostridiaceae</taxon>
        <taxon>Clostridium</taxon>
    </lineage>
</organism>
<evidence type="ECO:0000256" key="3">
    <source>
        <dbReference type="ARBA" id="ARBA00022475"/>
    </source>
</evidence>
<comment type="subcellular location">
    <subcellularLocation>
        <location evidence="1">Cell membrane</location>
        <topology evidence="1">Multi-pass membrane protein</topology>
    </subcellularLocation>
    <subcellularLocation>
        <location evidence="9">Membrane</location>
        <topology evidence="9">Multi-pass membrane protein</topology>
    </subcellularLocation>
</comment>
<dbReference type="NCBIfam" id="TIGR03592">
    <property type="entry name" value="yidC_oxa1_cterm"/>
    <property type="match status" value="1"/>
</dbReference>
<dbReference type="EMBL" id="FOKI01000056">
    <property type="protein sequence ID" value="SFB43778.1"/>
    <property type="molecule type" value="Genomic_DNA"/>
</dbReference>
<evidence type="ECO:0000313" key="13">
    <source>
        <dbReference type="EMBL" id="SFB43778.1"/>
    </source>
</evidence>
<keyword evidence="7 11" id="KW-0472">Membrane</keyword>
<feature type="transmembrane region" description="Helical" evidence="11">
    <location>
        <begin position="170"/>
        <end position="187"/>
    </location>
</feature>
<dbReference type="PRINTS" id="PR00701">
    <property type="entry name" value="60KDINNERMP"/>
</dbReference>
<comment type="similarity">
    <text evidence="9">Belongs to the OXA1/ALB3/YidC family.</text>
</comment>
<feature type="region of interest" description="Disordered" evidence="10">
    <location>
        <begin position="219"/>
        <end position="244"/>
    </location>
</feature>
<proteinExistence type="inferred from homology"/>
<evidence type="ECO:0000313" key="14">
    <source>
        <dbReference type="Proteomes" id="UP000198619"/>
    </source>
</evidence>
<dbReference type="InterPro" id="IPR047196">
    <property type="entry name" value="YidC_ALB_C"/>
</dbReference>
<dbReference type="InterPro" id="IPR001708">
    <property type="entry name" value="YidC/ALB3/OXA1/COX18"/>
</dbReference>
<keyword evidence="3" id="KW-1003">Cell membrane</keyword>
<dbReference type="CDD" id="cd20070">
    <property type="entry name" value="5TM_YidC_Alb3"/>
    <property type="match status" value="1"/>
</dbReference>
<evidence type="ECO:0000256" key="8">
    <source>
        <dbReference type="ARBA" id="ARBA00023186"/>
    </source>
</evidence>
<dbReference type="Pfam" id="PF02096">
    <property type="entry name" value="60KD_IMP"/>
    <property type="match status" value="1"/>
</dbReference>
<feature type="transmembrane region" description="Helical" evidence="11">
    <location>
        <begin position="139"/>
        <end position="158"/>
    </location>
</feature>
<accession>A0A1I1B4X7</accession>
<keyword evidence="2" id="KW-0813">Transport</keyword>
<evidence type="ECO:0000256" key="5">
    <source>
        <dbReference type="ARBA" id="ARBA00022927"/>
    </source>
</evidence>
<feature type="transmembrane region" description="Helical" evidence="11">
    <location>
        <begin position="95"/>
        <end position="116"/>
    </location>
</feature>
<keyword evidence="4 9" id="KW-0812">Transmembrane</keyword>
<dbReference type="GO" id="GO:0005886">
    <property type="term" value="C:plasma membrane"/>
    <property type="evidence" value="ECO:0007669"/>
    <property type="project" value="UniProtKB-SubCell"/>
</dbReference>
<sequence length="244" mass="27774">MDVLRNFISMFFEQIHNIILNVVPDTGIAYGLSIIAVTIIIRLILLPLNLKSIKSQVKMQEIQPELSKLQQKYKNDPAKQQEETMKMYKEYKINPFSGCLPLLIQMPILWALYYVFSNLQGIAGARFLWVPDLSHPDPYYILPILAVATTYFSTAVIASKNKDNPQAKQMATMNIFMAGMIGFMSLRMTSALVIYWVAGSIIQIAQTLVLRAVDNKKKAAKQDQLEDENKVKQVEKQTKKKNAK</sequence>
<evidence type="ECO:0000256" key="10">
    <source>
        <dbReference type="SAM" id="MobiDB-lite"/>
    </source>
</evidence>
<evidence type="ECO:0000256" key="11">
    <source>
        <dbReference type="SAM" id="Phobius"/>
    </source>
</evidence>
<evidence type="ECO:0000256" key="4">
    <source>
        <dbReference type="ARBA" id="ARBA00022692"/>
    </source>
</evidence>
<evidence type="ECO:0000259" key="12">
    <source>
        <dbReference type="Pfam" id="PF02096"/>
    </source>
</evidence>
<dbReference type="PANTHER" id="PTHR12428:SF65">
    <property type="entry name" value="CYTOCHROME C OXIDASE ASSEMBLY PROTEIN COX18, MITOCHONDRIAL"/>
    <property type="match status" value="1"/>
</dbReference>
<evidence type="ECO:0000256" key="1">
    <source>
        <dbReference type="ARBA" id="ARBA00004651"/>
    </source>
</evidence>
<keyword evidence="14" id="KW-1185">Reference proteome</keyword>
<keyword evidence="5" id="KW-0653">Protein transport</keyword>
<feature type="transmembrane region" description="Helical" evidence="11">
    <location>
        <begin position="28"/>
        <end position="50"/>
    </location>
</feature>
<dbReference type="STRING" id="84698.SAMN04488528_10565"/>
<keyword evidence="8" id="KW-0143">Chaperone</keyword>
<dbReference type="GO" id="GO:0015031">
    <property type="term" value="P:protein transport"/>
    <property type="evidence" value="ECO:0007669"/>
    <property type="project" value="UniProtKB-KW"/>
</dbReference>
<feature type="domain" description="Membrane insertase YidC/Oxa/ALB C-terminal" evidence="12">
    <location>
        <begin position="30"/>
        <end position="211"/>
    </location>
</feature>
<evidence type="ECO:0000256" key="6">
    <source>
        <dbReference type="ARBA" id="ARBA00022989"/>
    </source>
</evidence>
<reference evidence="13 14" key="1">
    <citation type="submission" date="2016-10" db="EMBL/GenBank/DDBJ databases">
        <authorList>
            <person name="de Groot N.N."/>
        </authorList>
    </citation>
    <scope>NUCLEOTIDE SEQUENCE [LARGE SCALE GENOMIC DNA]</scope>
    <source>
        <strain evidence="13 14">DSM 12271</strain>
    </source>
</reference>
<dbReference type="RefSeq" id="WP_242948464.1">
    <property type="nucleotide sequence ID" value="NZ_FOKI01000056.1"/>
</dbReference>
<dbReference type="PANTHER" id="PTHR12428">
    <property type="entry name" value="OXA1"/>
    <property type="match status" value="1"/>
</dbReference>
<evidence type="ECO:0000256" key="9">
    <source>
        <dbReference type="RuleBase" id="RU003945"/>
    </source>
</evidence>
<dbReference type="Proteomes" id="UP000198619">
    <property type="component" value="Unassembled WGS sequence"/>
</dbReference>
<dbReference type="GO" id="GO:0032977">
    <property type="term" value="F:membrane insertase activity"/>
    <property type="evidence" value="ECO:0007669"/>
    <property type="project" value="InterPro"/>
</dbReference>
<feature type="transmembrane region" description="Helical" evidence="11">
    <location>
        <begin position="193"/>
        <end position="213"/>
    </location>
</feature>
<evidence type="ECO:0000256" key="7">
    <source>
        <dbReference type="ARBA" id="ARBA00023136"/>
    </source>
</evidence>
<gene>
    <name evidence="13" type="ORF">SAMN04488528_10565</name>
</gene>
<dbReference type="InterPro" id="IPR028055">
    <property type="entry name" value="YidC/Oxa/ALB_C"/>
</dbReference>
<feature type="compositionally biased region" description="Basic and acidic residues" evidence="10">
    <location>
        <begin position="219"/>
        <end position="237"/>
    </location>
</feature>
<name>A0A1I1B4X7_9CLOT</name>
<keyword evidence="6 11" id="KW-1133">Transmembrane helix</keyword>